<name>A0A556R9X1_9BIFI</name>
<reference evidence="1 2" key="1">
    <citation type="submission" date="2019-07" db="EMBL/GenBank/DDBJ databases">
        <title>Bifidobacterium asteroides genomes.</title>
        <authorList>
            <person name="Zheng H."/>
        </authorList>
    </citation>
    <scope>NUCLEOTIDE SEQUENCE [LARGE SCALE GENOMIC DNA]</scope>
    <source>
        <strain evidence="1 2">W8111</strain>
    </source>
</reference>
<evidence type="ECO:0000313" key="1">
    <source>
        <dbReference type="EMBL" id="TSJ85681.1"/>
    </source>
</evidence>
<gene>
    <name evidence="1" type="ORF">FPK29_04790</name>
</gene>
<dbReference type="Proteomes" id="UP000317536">
    <property type="component" value="Unassembled WGS sequence"/>
</dbReference>
<organism evidence="1 2">
    <name type="scientific">Bifidobacterium asteroides</name>
    <dbReference type="NCBI Taxonomy" id="1684"/>
    <lineage>
        <taxon>Bacteria</taxon>
        <taxon>Bacillati</taxon>
        <taxon>Actinomycetota</taxon>
        <taxon>Actinomycetes</taxon>
        <taxon>Bifidobacteriales</taxon>
        <taxon>Bifidobacteriaceae</taxon>
        <taxon>Bifidobacterium</taxon>
    </lineage>
</organism>
<sequence>MVTTEYSTEQEARNALRSLLLPAWASELPAMNRIDRWWRWNPKPIRLKKATQEHRMLRDMGQTPWLRLVVTTLAQTLYLEGVDIQGADNRQREADFWQPWERSRMGRRQIALHQSALAYGTAYTAVRAVDAPEGGVESRIDCYSPRESIALYDDPAGDSFPQVFLRVRRISPRQESFELWDSWNVWLWTREQGSYAFVSCTPHLATDPHGRPVCPVVRYANQQDLEGRTPGEVEPYIPLASRLNKDNYDKLLAQHYNSWKVRTATGLEMGELTDQQRAEKKVQMGQDDMLAGGEGVSFGTLAETDLGNLVESKQSDVEELAAVSQTPTTAFGKMVNVGDAGIEESRAGFYAKRNERRASFGISHLDTLRLCAAVEGREQDASCFTMTPMWKDTDTRTMSQAVDALGKAAQMLGVPQQELWDMIPGVTKTMADSWRDYQQAHPNPDDIAVKAYMGQLAPNSGE</sequence>
<dbReference type="EMBL" id="VMHJ01000002">
    <property type="protein sequence ID" value="TSJ85681.1"/>
    <property type="molecule type" value="Genomic_DNA"/>
</dbReference>
<comment type="caution">
    <text evidence="1">The sequence shown here is derived from an EMBL/GenBank/DDBJ whole genome shotgun (WGS) entry which is preliminary data.</text>
</comment>
<proteinExistence type="predicted"/>
<dbReference type="Pfam" id="PF05133">
    <property type="entry name" value="SPP1_portal"/>
    <property type="match status" value="1"/>
</dbReference>
<dbReference type="InterPro" id="IPR021145">
    <property type="entry name" value="Portal_protein_SPP1_Gp6-like"/>
</dbReference>
<accession>A0A556R9X1</accession>
<dbReference type="AlphaFoldDB" id="A0A556R9X1"/>
<protein>
    <submittedName>
        <fullName evidence="1">Phage portal protein</fullName>
    </submittedName>
</protein>
<evidence type="ECO:0000313" key="2">
    <source>
        <dbReference type="Proteomes" id="UP000317536"/>
    </source>
</evidence>